<keyword evidence="8" id="KW-0862">Zinc</keyword>
<name>A0A1N7MJJ5_9GAMM</name>
<accession>A0A1N7MJJ5</accession>
<protein>
    <recommendedName>
        <fullName evidence="8">Transcriptional repressor NrdR</fullName>
    </recommendedName>
</protein>
<evidence type="ECO:0000256" key="5">
    <source>
        <dbReference type="ARBA" id="ARBA00023015"/>
    </source>
</evidence>
<comment type="function">
    <text evidence="8">Negatively regulates transcription of bacterial ribonucleotide reductase nrd genes and operons by binding to NrdR-boxes.</text>
</comment>
<evidence type="ECO:0000256" key="9">
    <source>
        <dbReference type="SAM" id="MobiDB-lite"/>
    </source>
</evidence>
<keyword evidence="8" id="KW-0479">Metal-binding</keyword>
<dbReference type="NCBIfam" id="TIGR00244">
    <property type="entry name" value="transcriptional regulator NrdR"/>
    <property type="match status" value="1"/>
</dbReference>
<evidence type="ECO:0000256" key="1">
    <source>
        <dbReference type="ARBA" id="ARBA00022491"/>
    </source>
</evidence>
<dbReference type="STRING" id="484498.SAMN05421686_105236"/>
<feature type="zinc finger region" evidence="8">
    <location>
        <begin position="3"/>
        <end position="34"/>
    </location>
</feature>
<sequence length="184" mass="20834">MHCPFCAHPETKVIDSRLVADGEQIRRRRECILCGERFTTFETAELVMPRVIKQDGKREPFDEDKLRSGIQRALEKRPVSIESIEAAITHIKQKLRATGEREVASRDVGEWVMDELRSLDEVAFVRFASVYRSFKDLEEFRAEIERISLKAASPAVVKAVESSTLASSETSETGTDDPCKKESS</sequence>
<organism evidence="11 12">
    <name type="scientific">Thalassolituus maritimus</name>
    <dbReference type="NCBI Taxonomy" id="484498"/>
    <lineage>
        <taxon>Bacteria</taxon>
        <taxon>Pseudomonadati</taxon>
        <taxon>Pseudomonadota</taxon>
        <taxon>Gammaproteobacteria</taxon>
        <taxon>Oceanospirillales</taxon>
        <taxon>Oceanospirillaceae</taxon>
        <taxon>Thalassolituus</taxon>
    </lineage>
</organism>
<dbReference type="InterPro" id="IPR055173">
    <property type="entry name" value="NrdR-like_N"/>
</dbReference>
<comment type="cofactor">
    <cofactor evidence="8">
        <name>Zn(2+)</name>
        <dbReference type="ChEBI" id="CHEBI:29105"/>
    </cofactor>
    <text evidence="8">Binds 1 zinc ion.</text>
</comment>
<dbReference type="PANTHER" id="PTHR30455:SF2">
    <property type="entry name" value="TRANSCRIPTIONAL REPRESSOR NRDR"/>
    <property type="match status" value="1"/>
</dbReference>
<dbReference type="AlphaFoldDB" id="A0A1N7MJJ5"/>
<dbReference type="Proteomes" id="UP000185639">
    <property type="component" value="Unassembled WGS sequence"/>
</dbReference>
<dbReference type="EMBL" id="FTOH01000005">
    <property type="protein sequence ID" value="SIS86315.1"/>
    <property type="molecule type" value="Genomic_DNA"/>
</dbReference>
<gene>
    <name evidence="8" type="primary">nrdR</name>
    <name evidence="11" type="ORF">SAMN05421686_105236</name>
</gene>
<dbReference type="PROSITE" id="PS51161">
    <property type="entry name" value="ATP_CONE"/>
    <property type="match status" value="1"/>
</dbReference>
<dbReference type="InterPro" id="IPR003796">
    <property type="entry name" value="RNR_NrdR-like"/>
</dbReference>
<keyword evidence="1 8" id="KW-0678">Repressor</keyword>
<keyword evidence="4 8" id="KW-0067">ATP-binding</keyword>
<dbReference type="OrthoDB" id="9807461at2"/>
<evidence type="ECO:0000313" key="11">
    <source>
        <dbReference type="EMBL" id="SIS86315.1"/>
    </source>
</evidence>
<feature type="region of interest" description="Disordered" evidence="9">
    <location>
        <begin position="161"/>
        <end position="184"/>
    </location>
</feature>
<evidence type="ECO:0000313" key="12">
    <source>
        <dbReference type="Proteomes" id="UP000185639"/>
    </source>
</evidence>
<dbReference type="GO" id="GO:0008270">
    <property type="term" value="F:zinc ion binding"/>
    <property type="evidence" value="ECO:0007669"/>
    <property type="project" value="UniProtKB-UniRule"/>
</dbReference>
<keyword evidence="6 8" id="KW-0238">DNA-binding</keyword>
<dbReference type="Pfam" id="PF03477">
    <property type="entry name" value="ATP-cone"/>
    <property type="match status" value="1"/>
</dbReference>
<proteinExistence type="inferred from homology"/>
<feature type="compositionally biased region" description="Low complexity" evidence="9">
    <location>
        <begin position="161"/>
        <end position="173"/>
    </location>
</feature>
<keyword evidence="7 8" id="KW-0804">Transcription</keyword>
<evidence type="ECO:0000259" key="10">
    <source>
        <dbReference type="PROSITE" id="PS51161"/>
    </source>
</evidence>
<keyword evidence="5 8" id="KW-0805">Transcription regulation</keyword>
<dbReference type="Pfam" id="PF22811">
    <property type="entry name" value="Zn_ribbon_NrdR"/>
    <property type="match status" value="1"/>
</dbReference>
<dbReference type="PANTHER" id="PTHR30455">
    <property type="entry name" value="TRANSCRIPTIONAL REPRESSOR NRDR"/>
    <property type="match status" value="1"/>
</dbReference>
<evidence type="ECO:0000256" key="7">
    <source>
        <dbReference type="ARBA" id="ARBA00023163"/>
    </source>
</evidence>
<dbReference type="GO" id="GO:0005524">
    <property type="term" value="F:ATP binding"/>
    <property type="evidence" value="ECO:0007669"/>
    <property type="project" value="UniProtKB-UniRule"/>
</dbReference>
<evidence type="ECO:0000256" key="8">
    <source>
        <dbReference type="HAMAP-Rule" id="MF_00440"/>
    </source>
</evidence>
<evidence type="ECO:0000256" key="3">
    <source>
        <dbReference type="ARBA" id="ARBA00022771"/>
    </source>
</evidence>
<dbReference type="InterPro" id="IPR005144">
    <property type="entry name" value="ATP-cone_dom"/>
</dbReference>
<evidence type="ECO:0000256" key="4">
    <source>
        <dbReference type="ARBA" id="ARBA00022840"/>
    </source>
</evidence>
<reference evidence="12" key="1">
    <citation type="submission" date="2017-01" db="EMBL/GenBank/DDBJ databases">
        <authorList>
            <person name="Varghese N."/>
            <person name="Submissions S."/>
        </authorList>
    </citation>
    <scope>NUCLEOTIDE SEQUENCE [LARGE SCALE GENOMIC DNA]</scope>
    <source>
        <strain evidence="12">DSM 24913</strain>
    </source>
</reference>
<dbReference type="GO" id="GO:0045892">
    <property type="term" value="P:negative regulation of DNA-templated transcription"/>
    <property type="evidence" value="ECO:0007669"/>
    <property type="project" value="UniProtKB-UniRule"/>
</dbReference>
<keyword evidence="12" id="KW-1185">Reference proteome</keyword>
<dbReference type="GO" id="GO:0003677">
    <property type="term" value="F:DNA binding"/>
    <property type="evidence" value="ECO:0007669"/>
    <property type="project" value="UniProtKB-KW"/>
</dbReference>
<feature type="domain" description="ATP-cone" evidence="10">
    <location>
        <begin position="49"/>
        <end position="139"/>
    </location>
</feature>
<evidence type="ECO:0000256" key="2">
    <source>
        <dbReference type="ARBA" id="ARBA00022741"/>
    </source>
</evidence>
<comment type="similarity">
    <text evidence="8">Belongs to the NrdR family.</text>
</comment>
<dbReference type="HAMAP" id="MF_00440">
    <property type="entry name" value="NrdR"/>
    <property type="match status" value="1"/>
</dbReference>
<keyword evidence="2 8" id="KW-0547">Nucleotide-binding</keyword>
<keyword evidence="3 8" id="KW-0863">Zinc-finger</keyword>
<dbReference type="RefSeq" id="WP_084188817.1">
    <property type="nucleotide sequence ID" value="NZ_FTOH01000005.1"/>
</dbReference>
<evidence type="ECO:0000256" key="6">
    <source>
        <dbReference type="ARBA" id="ARBA00023125"/>
    </source>
</evidence>